<reference evidence="3" key="3">
    <citation type="submission" date="2025-09" db="UniProtKB">
        <authorList>
            <consortium name="Ensembl"/>
        </authorList>
    </citation>
    <scope>IDENTIFICATION</scope>
</reference>
<dbReference type="InterPro" id="IPR027238">
    <property type="entry name" value="RuvB-like"/>
</dbReference>
<dbReference type="Ensembl" id="ENSPSNT00000000912.1">
    <property type="protein sequence ID" value="ENSPSNP00000000759.1"/>
    <property type="gene ID" value="ENSPSNG00000000632.1"/>
</dbReference>
<comment type="subcellular location">
    <subcellularLocation>
        <location evidence="1">Nucleus</location>
    </subcellularLocation>
</comment>
<keyword evidence="1" id="KW-0234">DNA repair</keyword>
<dbReference type="Pfam" id="PF17856">
    <property type="entry name" value="TIP49_C"/>
    <property type="match status" value="1"/>
</dbReference>
<dbReference type="EC" id="3.6.4.12" evidence="1"/>
<reference evidence="3" key="1">
    <citation type="submission" date="2019-08" db="EMBL/GenBank/DDBJ databases">
        <title>Phocoena sinus (Vaquita) genome, mPhoSin1, primary haplotype.</title>
        <authorList>
            <person name="Morin P."/>
            <person name="Mountcastle J."/>
            <person name="Fungtammasan C."/>
            <person name="Rhie A."/>
            <person name="Rojas-Bracho L."/>
            <person name="Smith C.R."/>
            <person name="Taylor B.L."/>
            <person name="Gulland F.M.D."/>
            <person name="Musser W."/>
            <person name="Houck M."/>
            <person name="Haase B."/>
            <person name="Paez S."/>
            <person name="Howe K."/>
            <person name="Torrance J."/>
            <person name="Formenti G."/>
            <person name="Phillippy A."/>
            <person name="Ryder O."/>
            <person name="Jarvis E.D."/>
            <person name="Fedrigo O."/>
        </authorList>
    </citation>
    <scope>NUCLEOTIDE SEQUENCE [LARGE SCALE GENOMIC DNA]</scope>
</reference>
<keyword evidence="4" id="KW-1185">Reference proteome</keyword>
<comment type="catalytic activity">
    <reaction evidence="1">
        <text>ATP + H2O = ADP + phosphate + H(+)</text>
        <dbReference type="Rhea" id="RHEA:13065"/>
        <dbReference type="ChEBI" id="CHEBI:15377"/>
        <dbReference type="ChEBI" id="CHEBI:15378"/>
        <dbReference type="ChEBI" id="CHEBI:30616"/>
        <dbReference type="ChEBI" id="CHEBI:43474"/>
        <dbReference type="ChEBI" id="CHEBI:456216"/>
        <dbReference type="EC" id="3.6.4.12"/>
    </reaction>
</comment>
<keyword evidence="1" id="KW-0539">Nucleus</keyword>
<evidence type="ECO:0000259" key="2">
    <source>
        <dbReference type="Pfam" id="PF17856"/>
    </source>
</evidence>
<comment type="similarity">
    <text evidence="1">Belongs to the RuvB family.</text>
</comment>
<comment type="function">
    <text evidence="1">Proposed core component of the chromatin remodeling Ino80 complex which exhibits DNA- and nucleosome-activated ATPase activity and catalyzes ATP-dependent nucleosome sliding.</text>
</comment>
<sequence>MIIQTMVYTLQELKQIIKIQAQTEGIHISEKALNHLGEIGTKTTLRYTVQLLTLANLLAKINGKDATKPVRHNY</sequence>
<keyword evidence="1" id="KW-0067">ATP-binding</keyword>
<dbReference type="GO" id="GO:0006281">
    <property type="term" value="P:DNA repair"/>
    <property type="evidence" value="ECO:0007669"/>
    <property type="project" value="UniProtKB-KW"/>
</dbReference>
<organism evidence="3 4">
    <name type="scientific">Phocoena sinus</name>
    <name type="common">Vaquita</name>
    <dbReference type="NCBI Taxonomy" id="42100"/>
    <lineage>
        <taxon>Eukaryota</taxon>
        <taxon>Metazoa</taxon>
        <taxon>Chordata</taxon>
        <taxon>Craniata</taxon>
        <taxon>Vertebrata</taxon>
        <taxon>Euteleostomi</taxon>
        <taxon>Mammalia</taxon>
        <taxon>Eutheria</taxon>
        <taxon>Laurasiatheria</taxon>
        <taxon>Artiodactyla</taxon>
        <taxon>Whippomorpha</taxon>
        <taxon>Cetacea</taxon>
        <taxon>Odontoceti</taxon>
        <taxon>Phocoenidae</taxon>
        <taxon>Phocoena</taxon>
    </lineage>
</organism>
<dbReference type="PANTHER" id="PTHR11093">
    <property type="entry name" value="RUVB-RELATED REPTIN AND PONTIN"/>
    <property type="match status" value="1"/>
</dbReference>
<keyword evidence="1" id="KW-0233">DNA recombination</keyword>
<evidence type="ECO:0000313" key="4">
    <source>
        <dbReference type="Proteomes" id="UP000694554"/>
    </source>
</evidence>
<proteinExistence type="inferred from homology"/>
<keyword evidence="1" id="KW-0804">Transcription</keyword>
<evidence type="ECO:0000256" key="1">
    <source>
        <dbReference type="RuleBase" id="RU363048"/>
    </source>
</evidence>
<keyword evidence="1" id="KW-0227">DNA damage</keyword>
<protein>
    <recommendedName>
        <fullName evidence="1">RuvB-like helicase</fullName>
        <ecNumber evidence="1">3.6.4.12</ecNumber>
    </recommendedName>
</protein>
<feature type="domain" description="RuvB-like AAA-lid" evidence="2">
    <location>
        <begin position="16"/>
        <end position="65"/>
    </location>
</feature>
<keyword evidence="1" id="KW-0805">Transcription regulation</keyword>
<dbReference type="Proteomes" id="UP000694554">
    <property type="component" value="Chromosome 3"/>
</dbReference>
<evidence type="ECO:0000313" key="3">
    <source>
        <dbReference type="Ensembl" id="ENSPSNP00000000759.1"/>
    </source>
</evidence>
<dbReference type="Gene3D" id="1.10.8.60">
    <property type="match status" value="1"/>
</dbReference>
<name>A0A8C9ATN3_PHOSS</name>
<dbReference type="GO" id="GO:0005634">
    <property type="term" value="C:nucleus"/>
    <property type="evidence" value="ECO:0007669"/>
    <property type="project" value="UniProtKB-SubCell"/>
</dbReference>
<accession>A0A8C9ATN3</accession>
<dbReference type="AlphaFoldDB" id="A0A8C9ATN3"/>
<dbReference type="GO" id="GO:0005524">
    <property type="term" value="F:ATP binding"/>
    <property type="evidence" value="ECO:0007669"/>
    <property type="project" value="UniProtKB-KW"/>
</dbReference>
<dbReference type="InterPro" id="IPR041048">
    <property type="entry name" value="RuvB-like_C"/>
</dbReference>
<dbReference type="GeneTree" id="ENSGT00940000153556"/>
<dbReference type="GO" id="GO:0003678">
    <property type="term" value="F:DNA helicase activity"/>
    <property type="evidence" value="ECO:0007669"/>
    <property type="project" value="UniProtKB-EC"/>
</dbReference>
<keyword evidence="1" id="KW-0378">Hydrolase</keyword>
<reference evidence="3" key="2">
    <citation type="submission" date="2025-08" db="UniProtKB">
        <authorList>
            <consortium name="Ensembl"/>
        </authorList>
    </citation>
    <scope>IDENTIFICATION</scope>
</reference>
<dbReference type="GO" id="GO:0006310">
    <property type="term" value="P:DNA recombination"/>
    <property type="evidence" value="ECO:0007669"/>
    <property type="project" value="UniProtKB-KW"/>
</dbReference>
<dbReference type="GO" id="GO:0016787">
    <property type="term" value="F:hydrolase activity"/>
    <property type="evidence" value="ECO:0007669"/>
    <property type="project" value="UniProtKB-KW"/>
</dbReference>
<keyword evidence="1" id="KW-0547">Nucleotide-binding</keyword>
<keyword evidence="1" id="KW-0347">Helicase</keyword>